<organism evidence="5 6">
    <name type="scientific">Daejeonella lutea</name>
    <dbReference type="NCBI Taxonomy" id="572036"/>
    <lineage>
        <taxon>Bacteria</taxon>
        <taxon>Pseudomonadati</taxon>
        <taxon>Bacteroidota</taxon>
        <taxon>Sphingobacteriia</taxon>
        <taxon>Sphingobacteriales</taxon>
        <taxon>Sphingobacteriaceae</taxon>
        <taxon>Daejeonella</taxon>
    </lineage>
</organism>
<feature type="domain" description="Type I restriction modification DNA specificity" evidence="4">
    <location>
        <begin position="65"/>
        <end position="187"/>
    </location>
</feature>
<dbReference type="GO" id="GO:0009307">
    <property type="term" value="P:DNA restriction-modification system"/>
    <property type="evidence" value="ECO:0007669"/>
    <property type="project" value="UniProtKB-KW"/>
</dbReference>
<comment type="similarity">
    <text evidence="1">Belongs to the type-I restriction system S methylase family.</text>
</comment>
<gene>
    <name evidence="5" type="ORF">SAMN05661099_1193</name>
</gene>
<dbReference type="Gene3D" id="1.10.287.1120">
    <property type="entry name" value="Bipartite methylase S protein"/>
    <property type="match status" value="1"/>
</dbReference>
<dbReference type="OrthoDB" id="9816225at2"/>
<keyword evidence="2" id="KW-0680">Restriction system</keyword>
<dbReference type="Proteomes" id="UP000189981">
    <property type="component" value="Unassembled WGS sequence"/>
</dbReference>
<evidence type="ECO:0000313" key="6">
    <source>
        <dbReference type="Proteomes" id="UP000189981"/>
    </source>
</evidence>
<evidence type="ECO:0000259" key="4">
    <source>
        <dbReference type="Pfam" id="PF01420"/>
    </source>
</evidence>
<protein>
    <submittedName>
        <fullName evidence="5">Type I restriction enzyme, S subunit</fullName>
    </submittedName>
</protein>
<accession>A0A1T5B2B0</accession>
<name>A0A1T5B2B0_9SPHI</name>
<dbReference type="EMBL" id="FUYR01000001">
    <property type="protein sequence ID" value="SKB41013.1"/>
    <property type="molecule type" value="Genomic_DNA"/>
</dbReference>
<dbReference type="InterPro" id="IPR052021">
    <property type="entry name" value="Type-I_RS_S_subunit"/>
</dbReference>
<dbReference type="InterPro" id="IPR044946">
    <property type="entry name" value="Restrct_endonuc_typeI_TRD_sf"/>
</dbReference>
<evidence type="ECO:0000256" key="3">
    <source>
        <dbReference type="ARBA" id="ARBA00023125"/>
    </source>
</evidence>
<keyword evidence="6" id="KW-1185">Reference proteome</keyword>
<dbReference type="Gene3D" id="3.90.220.20">
    <property type="entry name" value="DNA methylase specificity domains"/>
    <property type="match status" value="2"/>
</dbReference>
<evidence type="ECO:0000313" key="5">
    <source>
        <dbReference type="EMBL" id="SKB41013.1"/>
    </source>
</evidence>
<evidence type="ECO:0000256" key="1">
    <source>
        <dbReference type="ARBA" id="ARBA00010923"/>
    </source>
</evidence>
<dbReference type="STRING" id="572036.SAMN05661099_1193"/>
<evidence type="ECO:0000256" key="2">
    <source>
        <dbReference type="ARBA" id="ARBA00022747"/>
    </source>
</evidence>
<dbReference type="Pfam" id="PF01420">
    <property type="entry name" value="Methylase_S"/>
    <property type="match status" value="1"/>
</dbReference>
<dbReference type="SUPFAM" id="SSF116734">
    <property type="entry name" value="DNA methylase specificity domain"/>
    <property type="match status" value="2"/>
</dbReference>
<dbReference type="AlphaFoldDB" id="A0A1T5B2B0"/>
<proteinExistence type="inferred from homology"/>
<dbReference type="PANTHER" id="PTHR30408">
    <property type="entry name" value="TYPE-1 RESTRICTION ENZYME ECOKI SPECIFICITY PROTEIN"/>
    <property type="match status" value="1"/>
</dbReference>
<dbReference type="InterPro" id="IPR000055">
    <property type="entry name" value="Restrct_endonuc_typeI_TRD"/>
</dbReference>
<dbReference type="PANTHER" id="PTHR30408:SF13">
    <property type="entry name" value="TYPE I RESTRICTION ENZYME HINDI SPECIFICITY SUBUNIT"/>
    <property type="match status" value="1"/>
</dbReference>
<dbReference type="GO" id="GO:0003677">
    <property type="term" value="F:DNA binding"/>
    <property type="evidence" value="ECO:0007669"/>
    <property type="project" value="UniProtKB-KW"/>
</dbReference>
<dbReference type="RefSeq" id="WP_079701700.1">
    <property type="nucleotide sequence ID" value="NZ_FUYR01000001.1"/>
</dbReference>
<keyword evidence="3" id="KW-0238">DNA-binding</keyword>
<reference evidence="6" key="1">
    <citation type="submission" date="2017-02" db="EMBL/GenBank/DDBJ databases">
        <authorList>
            <person name="Varghese N."/>
            <person name="Submissions S."/>
        </authorList>
    </citation>
    <scope>NUCLEOTIDE SEQUENCE [LARGE SCALE GENOMIC DNA]</scope>
    <source>
        <strain evidence="6">DSM 22385</strain>
    </source>
</reference>
<sequence length="465" mass="53271">MASEMNLKSFIDEQISGDWGKPEEILYNNNLVYCIRGADINDVNLGVYHKLPKRFIHESKLKGLLRNGDLVIEISGGSPSQSTGRVAFISNDDKRLICSNFCRGLRIKVDQNSKYYYYLLKNIYNSNIFFNFESKTSGIKNLLFDTAFENIKVKKRDLLSQQKIASVLSALDDKIELNSKINAELEAMAKTLYDYWFVQFDFPDVDNKPYKSSGGEMIYNEVLKRDIPKGWEVSVFNDWVAKTKTGDWGREEIEGNYTERVYCVRGADINGLNGKGEVKAPERYILKSNLSKTLRPNDFIIEISGGSPVQSTGRIALLTEATFERFESNVICSNFCKAISLKDEKYVFNFLQEWKRLYNANVFFSFEGKTSGIKNFLYDSFMDTYRIVKPAKDIAENYYSYVQSLENKKQSNLKQNQQLASLRDWLLPMLMNGQVKVAGADEEVVRELGMVAEDPVSYNVCNDEI</sequence>